<evidence type="ECO:0008006" key="4">
    <source>
        <dbReference type="Google" id="ProtNLM"/>
    </source>
</evidence>
<sequence length="262" mass="30060">MAYSDEETYEVSDCTELDVLICKKSILQTDSCEKEILRNKNASSCSVVPIKCPQEEILEISPRAIYMYFNKTTEVKIKCGKHGETSWIKGSYLLNGEICDIYISGIKRLTTRESEEKIIIIKLDIDNTESVKEMELNYDPSKISRKLNQLKAIEQLQTQETHNLAQYGWLITLTLFMMIIMMFKFLRSKVCKKPWTSNSGGDSQLIRQGAICNDIEMEDNQPINNPIMVRPPISGTTSHIVITPWTSKNERSNNRVFEITQV</sequence>
<comment type="caution">
    <text evidence="2">The sequence shown here is derived from an EMBL/GenBank/DDBJ whole genome shotgun (WGS) entry which is preliminary data.</text>
</comment>
<keyword evidence="1" id="KW-0472">Membrane</keyword>
<accession>A0ABQ7PRQ5</accession>
<keyword evidence="3" id="KW-1185">Reference proteome</keyword>
<dbReference type="EMBL" id="JAHIBW010000032">
    <property type="protein sequence ID" value="KAG7295080.1"/>
    <property type="molecule type" value="Genomic_DNA"/>
</dbReference>
<proteinExistence type="predicted"/>
<name>A0ABQ7PRQ5_PLUXY</name>
<keyword evidence="1" id="KW-0812">Transmembrane</keyword>
<evidence type="ECO:0000256" key="1">
    <source>
        <dbReference type="SAM" id="Phobius"/>
    </source>
</evidence>
<evidence type="ECO:0000313" key="2">
    <source>
        <dbReference type="EMBL" id="KAG7295080.1"/>
    </source>
</evidence>
<reference evidence="2 3" key="1">
    <citation type="submission" date="2021-06" db="EMBL/GenBank/DDBJ databases">
        <title>A haploid diamondback moth (Plutella xylostella L.) genome assembly resolves 31 chromosomes and identifies a diamide resistance mutation.</title>
        <authorList>
            <person name="Ward C.M."/>
            <person name="Perry K.D."/>
            <person name="Baker G."/>
            <person name="Powis K."/>
            <person name="Heckel D.G."/>
            <person name="Baxter S.W."/>
        </authorList>
    </citation>
    <scope>NUCLEOTIDE SEQUENCE [LARGE SCALE GENOMIC DNA]</scope>
    <source>
        <strain evidence="2 3">LV</strain>
        <tissue evidence="2">Single pupa</tissue>
    </source>
</reference>
<dbReference type="Proteomes" id="UP000823941">
    <property type="component" value="Unassembled WGS sequence"/>
</dbReference>
<evidence type="ECO:0000313" key="3">
    <source>
        <dbReference type="Proteomes" id="UP000823941"/>
    </source>
</evidence>
<gene>
    <name evidence="2" type="ORF">JYU34_022549</name>
</gene>
<feature type="transmembrane region" description="Helical" evidence="1">
    <location>
        <begin position="167"/>
        <end position="186"/>
    </location>
</feature>
<organism evidence="2 3">
    <name type="scientific">Plutella xylostella</name>
    <name type="common">Diamondback moth</name>
    <name type="synonym">Plutella maculipennis</name>
    <dbReference type="NCBI Taxonomy" id="51655"/>
    <lineage>
        <taxon>Eukaryota</taxon>
        <taxon>Metazoa</taxon>
        <taxon>Ecdysozoa</taxon>
        <taxon>Arthropoda</taxon>
        <taxon>Hexapoda</taxon>
        <taxon>Insecta</taxon>
        <taxon>Pterygota</taxon>
        <taxon>Neoptera</taxon>
        <taxon>Endopterygota</taxon>
        <taxon>Lepidoptera</taxon>
        <taxon>Glossata</taxon>
        <taxon>Ditrysia</taxon>
        <taxon>Yponomeutoidea</taxon>
        <taxon>Plutellidae</taxon>
        <taxon>Plutella</taxon>
    </lineage>
</organism>
<protein>
    <recommendedName>
        <fullName evidence="4">Envelope protein</fullName>
    </recommendedName>
</protein>
<keyword evidence="1" id="KW-1133">Transmembrane helix</keyword>